<evidence type="ECO:0000313" key="1">
    <source>
        <dbReference type="EMBL" id="KAJ4979463.1"/>
    </source>
</evidence>
<dbReference type="EMBL" id="JAMYWD010000002">
    <property type="protein sequence ID" value="KAJ4979463.1"/>
    <property type="molecule type" value="Genomic_DNA"/>
</dbReference>
<comment type="caution">
    <text evidence="1">The sequence shown here is derived from an EMBL/GenBank/DDBJ whole genome shotgun (WGS) entry which is preliminary data.</text>
</comment>
<evidence type="ECO:0000313" key="2">
    <source>
        <dbReference type="Proteomes" id="UP001141806"/>
    </source>
</evidence>
<reference evidence="1" key="1">
    <citation type="journal article" date="2023" name="Plant J.">
        <title>The genome of the king protea, Protea cynaroides.</title>
        <authorList>
            <person name="Chang J."/>
            <person name="Duong T.A."/>
            <person name="Schoeman C."/>
            <person name="Ma X."/>
            <person name="Roodt D."/>
            <person name="Barker N."/>
            <person name="Li Z."/>
            <person name="Van de Peer Y."/>
            <person name="Mizrachi E."/>
        </authorList>
    </citation>
    <scope>NUCLEOTIDE SEQUENCE</scope>
    <source>
        <tissue evidence="1">Young leaves</tissue>
    </source>
</reference>
<protein>
    <submittedName>
        <fullName evidence="1">Uncharacterized protein</fullName>
    </submittedName>
</protein>
<name>A0A9Q0KYY5_9MAGN</name>
<gene>
    <name evidence="1" type="ORF">NE237_010243</name>
</gene>
<keyword evidence="2" id="KW-1185">Reference proteome</keyword>
<proteinExistence type="predicted"/>
<accession>A0A9Q0KYY5</accession>
<organism evidence="1 2">
    <name type="scientific">Protea cynaroides</name>
    <dbReference type="NCBI Taxonomy" id="273540"/>
    <lineage>
        <taxon>Eukaryota</taxon>
        <taxon>Viridiplantae</taxon>
        <taxon>Streptophyta</taxon>
        <taxon>Embryophyta</taxon>
        <taxon>Tracheophyta</taxon>
        <taxon>Spermatophyta</taxon>
        <taxon>Magnoliopsida</taxon>
        <taxon>Proteales</taxon>
        <taxon>Proteaceae</taxon>
        <taxon>Protea</taxon>
    </lineage>
</organism>
<dbReference type="Proteomes" id="UP001141806">
    <property type="component" value="Unassembled WGS sequence"/>
</dbReference>
<dbReference type="AlphaFoldDB" id="A0A9Q0KYY5"/>
<sequence length="104" mass="11710">MKIKLEGGNCERVHSGFPSKQELMLIMSAFFRAMRVSKKVAGHHVGSFLSCRYRHFSVGTVCHVEVLRKVTGLQQRQKSTWHQSSGQSLVTTVGSDFIKSFLQP</sequence>